<dbReference type="AlphaFoldDB" id="A0A1Y2LW38"/>
<dbReference type="PANTHER" id="PTHR24148">
    <property type="entry name" value="ANKYRIN REPEAT DOMAIN-CONTAINING PROTEIN 39 HOMOLOG-RELATED"/>
    <property type="match status" value="1"/>
</dbReference>
<proteinExistence type="predicted"/>
<dbReference type="InterPro" id="IPR052895">
    <property type="entry name" value="HetReg/Transcr_Mod"/>
</dbReference>
<keyword evidence="3" id="KW-1185">Reference proteome</keyword>
<dbReference type="PANTHER" id="PTHR24148:SF64">
    <property type="entry name" value="HETEROKARYON INCOMPATIBILITY DOMAIN-CONTAINING PROTEIN"/>
    <property type="match status" value="1"/>
</dbReference>
<dbReference type="InterPro" id="IPR010730">
    <property type="entry name" value="HET"/>
</dbReference>
<reference evidence="2 3" key="1">
    <citation type="journal article" date="2017" name="Genome Announc.">
        <title>Genome sequence of the saprophytic ascomycete Epicoccum nigrum ICMP 19927 strain isolated from New Zealand.</title>
        <authorList>
            <person name="Fokin M."/>
            <person name="Fleetwood D."/>
            <person name="Weir B.S."/>
            <person name="Villas-Boas S.G."/>
        </authorList>
    </citation>
    <scope>NUCLEOTIDE SEQUENCE [LARGE SCALE GENOMIC DNA]</scope>
    <source>
        <strain evidence="2 3">ICMP 19927</strain>
    </source>
</reference>
<dbReference type="Pfam" id="PF26639">
    <property type="entry name" value="Het-6_barrel"/>
    <property type="match status" value="1"/>
</dbReference>
<accession>A0A1Y2LW38</accession>
<evidence type="ECO:0000313" key="2">
    <source>
        <dbReference type="EMBL" id="OSS47397.1"/>
    </source>
</evidence>
<evidence type="ECO:0000313" key="3">
    <source>
        <dbReference type="Proteomes" id="UP000193240"/>
    </source>
</evidence>
<dbReference type="Proteomes" id="UP000193240">
    <property type="component" value="Unassembled WGS sequence"/>
</dbReference>
<organism evidence="2 3">
    <name type="scientific">Epicoccum nigrum</name>
    <name type="common">Soil fungus</name>
    <name type="synonym">Epicoccum purpurascens</name>
    <dbReference type="NCBI Taxonomy" id="105696"/>
    <lineage>
        <taxon>Eukaryota</taxon>
        <taxon>Fungi</taxon>
        <taxon>Dikarya</taxon>
        <taxon>Ascomycota</taxon>
        <taxon>Pezizomycotina</taxon>
        <taxon>Dothideomycetes</taxon>
        <taxon>Pleosporomycetidae</taxon>
        <taxon>Pleosporales</taxon>
        <taxon>Pleosporineae</taxon>
        <taxon>Didymellaceae</taxon>
        <taxon>Epicoccum</taxon>
    </lineage>
</organism>
<protein>
    <recommendedName>
        <fullName evidence="1">Heterokaryon incompatibility domain-containing protein</fullName>
    </recommendedName>
</protein>
<name>A0A1Y2LW38_EPING</name>
<dbReference type="Pfam" id="PF06985">
    <property type="entry name" value="HET"/>
    <property type="match status" value="1"/>
</dbReference>
<sequence length="516" mass="59305">MGLIYFKSRRVLIWLGKGDDTNDPYRAQLAIDMIVKFSKLYDSCFPDPTGEKLSALHEKLSRNPLFIHYRQWEALRRLYCRPWFTRVWVVQELGLSRAAKFYCGDSQFDRLELDRFERLMLGFKKGKMVLNGINMQTTDLGHDFCEAVWYITRNEVVEDPDTFFDFLRSTRGLQCTEPKDMIYAFLGHPSAFKRQLTDDDPSCWYPFNYYWGRPTIISPNYDKSYKFTTLCIDLAIAAVQDRDLGLQLLSCIAHDNETLAMRFPSWVPRWDAMNRPSKFYGGRLCYDASKGFSDPVFLIENTGKSRKHPRLWCKAMKLGIVSSVYGSLYESHPGHIASVMAALLPDIPRRGDISHIKMPTSSAYPYDDDFLFALAASLTAGLTTTHDFETLPADEHREYHLNIFKAWYRQGEAIEAGTDPDPADSEGAECFKNNFNCHRTHRVLFLTREGRFGLGPGITYFQDEVWLPMGAKMPFVFRPTGNGTYKVIGQTFLYDAMRGEAVQGKSEADFEAVTLE</sequence>
<evidence type="ECO:0000259" key="1">
    <source>
        <dbReference type="Pfam" id="PF06985"/>
    </source>
</evidence>
<feature type="domain" description="Heterokaryon incompatibility" evidence="1">
    <location>
        <begin position="1"/>
        <end position="92"/>
    </location>
</feature>
<dbReference type="InParanoid" id="A0A1Y2LW38"/>
<dbReference type="EMBL" id="KZ107848">
    <property type="protein sequence ID" value="OSS47397.1"/>
    <property type="molecule type" value="Genomic_DNA"/>
</dbReference>
<gene>
    <name evidence="2" type="ORF">B5807_07385</name>
</gene>